<sequence length="113" mass="12330">MTSLTLIGVMIVRERDIEQYLVKRAKAAGGRAYKFVSPGNNGVPDRIVLLPGGRIAFAELKAPGKKPTPLQMNQQRFIAGLSLPVAVIDNKGDVDSLISRMQATEGMPQWPEQ</sequence>
<evidence type="ECO:0000256" key="1">
    <source>
        <dbReference type="ARBA" id="ARBA00001946"/>
    </source>
</evidence>
<dbReference type="InterPro" id="IPR014883">
    <property type="entry name" value="VRR_NUC"/>
</dbReference>
<evidence type="ECO:0000313" key="6">
    <source>
        <dbReference type="Proteomes" id="UP000316882"/>
    </source>
</evidence>
<dbReference type="Gene3D" id="3.40.1350.10">
    <property type="match status" value="1"/>
</dbReference>
<evidence type="ECO:0000256" key="2">
    <source>
        <dbReference type="ARBA" id="ARBA00022722"/>
    </source>
</evidence>
<dbReference type="SMART" id="SM00990">
    <property type="entry name" value="VRR_NUC"/>
    <property type="match status" value="1"/>
</dbReference>
<name>A0A4Y3PWU5_BREPA</name>
<proteinExistence type="predicted"/>
<dbReference type="GO" id="GO:0004518">
    <property type="term" value="F:nuclease activity"/>
    <property type="evidence" value="ECO:0007669"/>
    <property type="project" value="UniProtKB-KW"/>
</dbReference>
<dbReference type="GO" id="GO:0003676">
    <property type="term" value="F:nucleic acid binding"/>
    <property type="evidence" value="ECO:0007669"/>
    <property type="project" value="InterPro"/>
</dbReference>
<organism evidence="5 6">
    <name type="scientific">Brevibacillus parabrevis</name>
    <dbReference type="NCBI Taxonomy" id="54914"/>
    <lineage>
        <taxon>Bacteria</taxon>
        <taxon>Bacillati</taxon>
        <taxon>Bacillota</taxon>
        <taxon>Bacilli</taxon>
        <taxon>Bacillales</taxon>
        <taxon>Paenibacillaceae</taxon>
        <taxon>Brevibacillus</taxon>
    </lineage>
</organism>
<protein>
    <submittedName>
        <fullName evidence="5">Nuclease</fullName>
    </submittedName>
</protein>
<dbReference type="EMBL" id="BJMH01000037">
    <property type="protein sequence ID" value="GEB35291.1"/>
    <property type="molecule type" value="Genomic_DNA"/>
</dbReference>
<accession>A0A4Y3PWU5</accession>
<dbReference type="Proteomes" id="UP000316882">
    <property type="component" value="Unassembled WGS sequence"/>
</dbReference>
<evidence type="ECO:0000256" key="3">
    <source>
        <dbReference type="ARBA" id="ARBA00022801"/>
    </source>
</evidence>
<keyword evidence="3" id="KW-0378">Hydrolase</keyword>
<keyword evidence="2" id="KW-0540">Nuclease</keyword>
<keyword evidence="6" id="KW-1185">Reference proteome</keyword>
<gene>
    <name evidence="5" type="ORF">BPA01_48710</name>
</gene>
<evidence type="ECO:0000313" key="5">
    <source>
        <dbReference type="EMBL" id="GEB35291.1"/>
    </source>
</evidence>
<reference evidence="5 6" key="1">
    <citation type="submission" date="2019-06" db="EMBL/GenBank/DDBJ databases">
        <title>Whole genome shotgun sequence of Brevibacillus parabrevis NBRC 12334.</title>
        <authorList>
            <person name="Hosoyama A."/>
            <person name="Uohara A."/>
            <person name="Ohji S."/>
            <person name="Ichikawa N."/>
        </authorList>
    </citation>
    <scope>NUCLEOTIDE SEQUENCE [LARGE SCALE GENOMIC DNA]</scope>
    <source>
        <strain evidence="5 6">NBRC 12334</strain>
    </source>
</reference>
<evidence type="ECO:0000259" key="4">
    <source>
        <dbReference type="SMART" id="SM00990"/>
    </source>
</evidence>
<dbReference type="InterPro" id="IPR011856">
    <property type="entry name" value="tRNA_endonuc-like_dom_sf"/>
</dbReference>
<comment type="caution">
    <text evidence="5">The sequence shown here is derived from an EMBL/GenBank/DDBJ whole genome shotgun (WGS) entry which is preliminary data.</text>
</comment>
<comment type="cofactor">
    <cofactor evidence="1">
        <name>Mg(2+)</name>
        <dbReference type="ChEBI" id="CHEBI:18420"/>
    </cofactor>
</comment>
<dbReference type="AlphaFoldDB" id="A0A4Y3PWU5"/>
<dbReference type="GO" id="GO:0016788">
    <property type="term" value="F:hydrolase activity, acting on ester bonds"/>
    <property type="evidence" value="ECO:0007669"/>
    <property type="project" value="InterPro"/>
</dbReference>
<feature type="domain" description="VRR-NUC" evidence="4">
    <location>
        <begin position="12"/>
        <end position="92"/>
    </location>
</feature>